<evidence type="ECO:0000256" key="2">
    <source>
        <dbReference type="ARBA" id="ARBA00010981"/>
    </source>
</evidence>
<dbReference type="GO" id="GO:0016020">
    <property type="term" value="C:membrane"/>
    <property type="evidence" value="ECO:0007669"/>
    <property type="project" value="TreeGrafter"/>
</dbReference>
<sequence length="553" mass="61812">MVRPLKVEEIVSRAQQFDYNTLTPMLSWLRTADAMQRQADIYEREGDDQKAYELLFRKADLVLGKLPHHPQAHEQEAALKDARRTVVKNLERLETLKPRINKRYTGYEEALKKRQERQAELSKRHTAQVDGFGISEDMGRLSLARKGSGSWFDDNNQRSLDAGANRDLAVKIAKKEIKRRDVARRAVRQAGLSPEEEQDRRTGGLWSQWEDELVTKTTRSNSVDDLSQQIIDTRRRVESPRHFKGSSSVDSATPRASTYRYPAVQPPTLFELPGDTPIIQELPAEPVFPKSPPPLPPPPAELSADAPPKLPPKPTQRQPSLSIDTRPPPIPAKSTESDESGPDSHSTSATTGPDLSPPSYSFKPAAYLENGSALRTIFLPPELRHSFISIAASNTARNLETCGFLCGTLISNALFVSKLVIPEQESTSDTCEMVNESALFDYCDREELMVLGWIHTHPTQTCFMSSRDLHTHSAYQVMMPESIAIVCAPSKDPSWGVFRLTDPPGLKTVLSCKQTGIFHPHAEANIYTDALRPGHVFEAKGLDFEIVDLRPAH</sequence>
<comment type="cofactor">
    <cofactor evidence="1">
        <name>Zn(2+)</name>
        <dbReference type="ChEBI" id="CHEBI:29105"/>
    </cofactor>
</comment>
<dbReference type="GO" id="GO:0006508">
    <property type="term" value="P:proteolysis"/>
    <property type="evidence" value="ECO:0007669"/>
    <property type="project" value="UniProtKB-KW"/>
</dbReference>
<keyword evidence="7" id="KW-0862">Zinc</keyword>
<keyword evidence="5" id="KW-0833">Ubl conjugation pathway</keyword>
<evidence type="ECO:0000313" key="12">
    <source>
        <dbReference type="Proteomes" id="UP000800092"/>
    </source>
</evidence>
<dbReference type="InterPro" id="IPR000555">
    <property type="entry name" value="JAMM/MPN+_dom"/>
</dbReference>
<protein>
    <submittedName>
        <fullName evidence="11">Endosome-associated ubiquitin isopeptidase</fullName>
    </submittedName>
</protein>
<dbReference type="CDD" id="cd08066">
    <property type="entry name" value="MPN_AMSH_like"/>
    <property type="match status" value="1"/>
</dbReference>
<dbReference type="SUPFAM" id="SSF102712">
    <property type="entry name" value="JAB1/MPN domain"/>
    <property type="match status" value="1"/>
</dbReference>
<evidence type="ECO:0000256" key="9">
    <source>
        <dbReference type="SAM" id="MobiDB-lite"/>
    </source>
</evidence>
<feature type="domain" description="MPN" evidence="10">
    <location>
        <begin position="377"/>
        <end position="504"/>
    </location>
</feature>
<dbReference type="GO" id="GO:0005768">
    <property type="term" value="C:endosome"/>
    <property type="evidence" value="ECO:0007669"/>
    <property type="project" value="TreeGrafter"/>
</dbReference>
<keyword evidence="8" id="KW-0482">Metalloprotease</keyword>
<dbReference type="InterPro" id="IPR037518">
    <property type="entry name" value="MPN"/>
</dbReference>
<dbReference type="SUPFAM" id="SSF140856">
    <property type="entry name" value="USP8 N-terminal domain-like"/>
    <property type="match status" value="1"/>
</dbReference>
<dbReference type="OrthoDB" id="3640at2759"/>
<feature type="compositionally biased region" description="Polar residues" evidence="9">
    <location>
        <begin position="343"/>
        <end position="353"/>
    </location>
</feature>
<dbReference type="GO" id="GO:0061578">
    <property type="term" value="F:K63-linked deubiquitinase activity"/>
    <property type="evidence" value="ECO:0007669"/>
    <property type="project" value="InterPro"/>
</dbReference>
<feature type="compositionally biased region" description="Polar residues" evidence="9">
    <location>
        <begin position="219"/>
        <end position="231"/>
    </location>
</feature>
<evidence type="ECO:0000256" key="7">
    <source>
        <dbReference type="ARBA" id="ARBA00022833"/>
    </source>
</evidence>
<dbReference type="Gene3D" id="1.20.58.80">
    <property type="entry name" value="Phosphotransferase system, lactose/cellobiose-type IIA subunit"/>
    <property type="match status" value="1"/>
</dbReference>
<dbReference type="SMART" id="SM00232">
    <property type="entry name" value="JAB_MPN"/>
    <property type="match status" value="1"/>
</dbReference>
<evidence type="ECO:0000256" key="5">
    <source>
        <dbReference type="ARBA" id="ARBA00022786"/>
    </source>
</evidence>
<name>A0A6A6HHS8_VIRVR</name>
<organism evidence="11 12">
    <name type="scientific">Viridothelium virens</name>
    <name type="common">Speckled blister lichen</name>
    <name type="synonym">Trypethelium virens</name>
    <dbReference type="NCBI Taxonomy" id="1048519"/>
    <lineage>
        <taxon>Eukaryota</taxon>
        <taxon>Fungi</taxon>
        <taxon>Dikarya</taxon>
        <taxon>Ascomycota</taxon>
        <taxon>Pezizomycotina</taxon>
        <taxon>Dothideomycetes</taxon>
        <taxon>Dothideomycetes incertae sedis</taxon>
        <taxon>Trypetheliales</taxon>
        <taxon>Trypetheliaceae</taxon>
        <taxon>Viridothelium</taxon>
    </lineage>
</organism>
<dbReference type="Pfam" id="PF01398">
    <property type="entry name" value="JAB"/>
    <property type="match status" value="1"/>
</dbReference>
<feature type="compositionally biased region" description="Basic and acidic residues" evidence="9">
    <location>
        <begin position="232"/>
        <end position="241"/>
    </location>
</feature>
<evidence type="ECO:0000313" key="11">
    <source>
        <dbReference type="EMBL" id="KAF2237398.1"/>
    </source>
</evidence>
<gene>
    <name evidence="11" type="ORF">EV356DRAFT_521502</name>
</gene>
<evidence type="ECO:0000256" key="1">
    <source>
        <dbReference type="ARBA" id="ARBA00001947"/>
    </source>
</evidence>
<dbReference type="PANTHER" id="PTHR12947">
    <property type="entry name" value="AMSH-LIKE PROTEASE"/>
    <property type="match status" value="1"/>
</dbReference>
<dbReference type="InterPro" id="IPR044098">
    <property type="entry name" value="STAMBP/STALP-like_MPN"/>
</dbReference>
<feature type="compositionally biased region" description="Pro residues" evidence="9">
    <location>
        <begin position="289"/>
        <end position="300"/>
    </location>
</feature>
<evidence type="ECO:0000256" key="6">
    <source>
        <dbReference type="ARBA" id="ARBA00022801"/>
    </source>
</evidence>
<keyword evidence="6" id="KW-0378">Hydrolase</keyword>
<dbReference type="Pfam" id="PF08969">
    <property type="entry name" value="USP8_dimer"/>
    <property type="match status" value="1"/>
</dbReference>
<evidence type="ECO:0000259" key="10">
    <source>
        <dbReference type="PROSITE" id="PS50249"/>
    </source>
</evidence>
<keyword evidence="3" id="KW-0645">Protease</keyword>
<evidence type="ECO:0000256" key="4">
    <source>
        <dbReference type="ARBA" id="ARBA00022723"/>
    </source>
</evidence>
<keyword evidence="4" id="KW-0479">Metal-binding</keyword>
<accession>A0A6A6HHS8</accession>
<dbReference type="PROSITE" id="PS50249">
    <property type="entry name" value="MPN"/>
    <property type="match status" value="1"/>
</dbReference>
<proteinExistence type="inferred from homology"/>
<dbReference type="InterPro" id="IPR015063">
    <property type="entry name" value="USP8_dimer"/>
</dbReference>
<dbReference type="FunFam" id="3.40.140.10:FF:000033">
    <property type="entry name" value="AMSH-like protease sst2"/>
    <property type="match status" value="1"/>
</dbReference>
<reference evidence="11" key="1">
    <citation type="journal article" date="2020" name="Stud. Mycol.">
        <title>101 Dothideomycetes genomes: a test case for predicting lifestyles and emergence of pathogens.</title>
        <authorList>
            <person name="Haridas S."/>
            <person name="Albert R."/>
            <person name="Binder M."/>
            <person name="Bloem J."/>
            <person name="Labutti K."/>
            <person name="Salamov A."/>
            <person name="Andreopoulos B."/>
            <person name="Baker S."/>
            <person name="Barry K."/>
            <person name="Bills G."/>
            <person name="Bluhm B."/>
            <person name="Cannon C."/>
            <person name="Castanera R."/>
            <person name="Culley D."/>
            <person name="Daum C."/>
            <person name="Ezra D."/>
            <person name="Gonzalez J."/>
            <person name="Henrissat B."/>
            <person name="Kuo A."/>
            <person name="Liang C."/>
            <person name="Lipzen A."/>
            <person name="Lutzoni F."/>
            <person name="Magnuson J."/>
            <person name="Mondo S."/>
            <person name="Nolan M."/>
            <person name="Ohm R."/>
            <person name="Pangilinan J."/>
            <person name="Park H.-J."/>
            <person name="Ramirez L."/>
            <person name="Alfaro M."/>
            <person name="Sun H."/>
            <person name="Tritt A."/>
            <person name="Yoshinaga Y."/>
            <person name="Zwiers L.-H."/>
            <person name="Turgeon B."/>
            <person name="Goodwin S."/>
            <person name="Spatafora J."/>
            <person name="Crous P."/>
            <person name="Grigoriev I."/>
        </authorList>
    </citation>
    <scope>NUCLEOTIDE SEQUENCE</scope>
    <source>
        <strain evidence="11">Tuck. ex Michener</strain>
    </source>
</reference>
<comment type="similarity">
    <text evidence="2">Belongs to the peptidase M67C family.</text>
</comment>
<evidence type="ECO:0000256" key="8">
    <source>
        <dbReference type="ARBA" id="ARBA00023049"/>
    </source>
</evidence>
<dbReference type="AlphaFoldDB" id="A0A6A6HHS8"/>
<dbReference type="PANTHER" id="PTHR12947:SF13">
    <property type="entry name" value="FI19924P1"/>
    <property type="match status" value="1"/>
</dbReference>
<dbReference type="GO" id="GO:0070536">
    <property type="term" value="P:protein K63-linked deubiquitination"/>
    <property type="evidence" value="ECO:0007669"/>
    <property type="project" value="InterPro"/>
</dbReference>
<dbReference type="Gene3D" id="3.40.140.10">
    <property type="entry name" value="Cytidine Deaminase, domain 2"/>
    <property type="match status" value="1"/>
</dbReference>
<dbReference type="GO" id="GO:0140492">
    <property type="term" value="F:metal-dependent deubiquitinase activity"/>
    <property type="evidence" value="ECO:0007669"/>
    <property type="project" value="InterPro"/>
</dbReference>
<dbReference type="GO" id="GO:0046872">
    <property type="term" value="F:metal ion binding"/>
    <property type="evidence" value="ECO:0007669"/>
    <property type="project" value="UniProtKB-KW"/>
</dbReference>
<feature type="region of interest" description="Disordered" evidence="9">
    <location>
        <begin position="219"/>
        <end position="358"/>
    </location>
</feature>
<feature type="compositionally biased region" description="Polar residues" evidence="9">
    <location>
        <begin position="245"/>
        <end position="256"/>
    </location>
</feature>
<evidence type="ECO:0000256" key="3">
    <source>
        <dbReference type="ARBA" id="ARBA00022670"/>
    </source>
</evidence>
<keyword evidence="12" id="KW-1185">Reference proteome</keyword>
<dbReference type="Proteomes" id="UP000800092">
    <property type="component" value="Unassembled WGS sequence"/>
</dbReference>
<dbReference type="EMBL" id="ML991780">
    <property type="protein sequence ID" value="KAF2237398.1"/>
    <property type="molecule type" value="Genomic_DNA"/>
</dbReference>